<sequence length="739" mass="83605">MSDRGDHRSHSPAVSAVYSSLFLEEVISQFLIKVFSSLETRYDKETCIGLKEMNALFVNALVDELRRGSVRLFPALEGPPRQERDRGQLYREDFEEICSYMIKEVMRSISKHKIWVSKQDDKCRLHSEKEVQNMVDSVYKNMLEKSGSQQSIQKEVKSRDSALIDTMASFIIQEITKQHLQTFLSQEELPSQSPDPEALSESIVKKVLDTIKKPLVAQAEVFSAKVLEEIMSRVLSKVFQKKEATKGQRKMDLCDEFDFIHMKLLSKVMDDLAKDKSTEVQYLDPVQTNRVVSQTVANSVYNNLLPEFGTTSTVQKCVRAGCSILLERIADFLRSHLKGLSIIILEEVAAKFLSKMVLSLSSEEMDERILESVKDVARKIVGSLQKRIEKNKLQVWQNEEEEDLGSEQSQAVGEVVDSVYMDVMKQSGSEASLYKDLTNKNEDLVNRVACFMVSEISRRDFPAGTVSEDELPRSSTDIKLQSDKIIQKFLDDIEMEKGKKETAGVPGPVVPVAFLEEILSRFLTTIFLEQCDLGIHEKKRLSITEVNEIACLLKTSVEKMISKNNIGLLASSEDEPTLDPQYEEVVNKVVHSVISNVMEKSGSQQELYKDMTTSQVIFPEQVASIIINEISSCNIHISHPINLHAAACQQKMARRVSADTRVIGCPSLIYSDRPSVGDAFFYSLFARQPPAQHSEIRSTFLRYLNIYHTYLRSTAKAIALSWHSSIASSHGNHQLNTQR</sequence>
<accession>H9GRQ7</accession>
<dbReference type="InterPro" id="IPR031554">
    <property type="entry name" value="FSIP2_C"/>
</dbReference>
<feature type="domain" description="Fibrous sheath-interacting protein 2 C-terminal" evidence="1">
    <location>
        <begin position="223"/>
        <end position="334"/>
    </location>
</feature>
<dbReference type="PANTHER" id="PTHR21856">
    <property type="entry name" value="FIBROUS SHEATH-INTERACTING PROTEIN 2"/>
    <property type="match status" value="1"/>
</dbReference>
<dbReference type="eggNOG" id="ENOG502S41A">
    <property type="taxonomic scope" value="Eukaryota"/>
</dbReference>
<dbReference type="PANTHER" id="PTHR21856:SF7">
    <property type="entry name" value="FIBROUS SHEATH-INTERACTING PROTEIN 2"/>
    <property type="match status" value="1"/>
</dbReference>
<feature type="domain" description="Fibrous sheath-interacting protein 2 C-terminal" evidence="1">
    <location>
        <begin position="336"/>
        <end position="648"/>
    </location>
</feature>
<reference evidence="2" key="3">
    <citation type="submission" date="2025-09" db="UniProtKB">
        <authorList>
            <consortium name="Ensembl"/>
        </authorList>
    </citation>
    <scope>IDENTIFICATION</scope>
</reference>
<reference evidence="2" key="1">
    <citation type="submission" date="2009-12" db="EMBL/GenBank/DDBJ databases">
        <title>The Genome Sequence of Anolis carolinensis (Green Anole Lizard).</title>
        <authorList>
            <consortium name="The Genome Sequencing Platform"/>
            <person name="Di Palma F."/>
            <person name="Alfoldi J."/>
            <person name="Heiman D."/>
            <person name="Young S."/>
            <person name="Grabherr M."/>
            <person name="Johnson J."/>
            <person name="Lander E.S."/>
            <person name="Lindblad-Toh K."/>
        </authorList>
    </citation>
    <scope>NUCLEOTIDE SEQUENCE [LARGE SCALE GENOMIC DNA]</scope>
    <source>
        <strain evidence="2">JBL SC #1</strain>
    </source>
</reference>
<dbReference type="Ensembl" id="ENSACAT00000023471.2">
    <property type="protein sequence ID" value="ENSACAP00000018949.2"/>
    <property type="gene ID" value="ENSACAG00000022795.2"/>
</dbReference>
<dbReference type="HOGENOM" id="CLU_1800733_0_0_1"/>
<evidence type="ECO:0000259" key="1">
    <source>
        <dbReference type="Pfam" id="PF15783"/>
    </source>
</evidence>
<protein>
    <recommendedName>
        <fullName evidence="1">Fibrous sheath-interacting protein 2 C-terminal domain-containing protein</fullName>
    </recommendedName>
</protein>
<organism evidence="2 3">
    <name type="scientific">Anolis carolinensis</name>
    <name type="common">Green anole</name>
    <name type="synonym">American chameleon</name>
    <dbReference type="NCBI Taxonomy" id="28377"/>
    <lineage>
        <taxon>Eukaryota</taxon>
        <taxon>Metazoa</taxon>
        <taxon>Chordata</taxon>
        <taxon>Craniata</taxon>
        <taxon>Vertebrata</taxon>
        <taxon>Euteleostomi</taxon>
        <taxon>Lepidosauria</taxon>
        <taxon>Squamata</taxon>
        <taxon>Bifurcata</taxon>
        <taxon>Unidentata</taxon>
        <taxon>Episquamata</taxon>
        <taxon>Toxicofera</taxon>
        <taxon>Iguania</taxon>
        <taxon>Dactyloidae</taxon>
        <taxon>Anolis</taxon>
    </lineage>
</organism>
<evidence type="ECO:0000313" key="2">
    <source>
        <dbReference type="Ensembl" id="ENSACAP00000018949.2"/>
    </source>
</evidence>
<dbReference type="InterPro" id="IPR038891">
    <property type="entry name" value="FSIP2"/>
</dbReference>
<proteinExistence type="predicted"/>
<dbReference type="STRING" id="28377.ENSACAP00000018949"/>
<dbReference type="Bgee" id="ENSACAG00000022795">
    <property type="expression patterns" value="Expressed in adrenal gland and 2 other cell types or tissues"/>
</dbReference>
<dbReference type="InParanoid" id="H9GRQ7"/>
<dbReference type="Proteomes" id="UP000001646">
    <property type="component" value="Unplaced"/>
</dbReference>
<dbReference type="Pfam" id="PF15783">
    <property type="entry name" value="FSIP2"/>
    <property type="match status" value="3"/>
</dbReference>
<dbReference type="GeneTree" id="ENSGT00680000100018"/>
<reference evidence="2" key="2">
    <citation type="submission" date="2025-08" db="UniProtKB">
        <authorList>
            <consortium name="Ensembl"/>
        </authorList>
    </citation>
    <scope>IDENTIFICATION</scope>
</reference>
<dbReference type="AlphaFoldDB" id="H9GRQ7"/>
<keyword evidence="3" id="KW-1185">Reference proteome</keyword>
<evidence type="ECO:0000313" key="3">
    <source>
        <dbReference type="Proteomes" id="UP000001646"/>
    </source>
</evidence>
<feature type="domain" description="Fibrous sheath-interacting protein 2 C-terminal" evidence="1">
    <location>
        <begin position="99"/>
        <end position="214"/>
    </location>
</feature>
<name>H9GRQ7_ANOCA</name>